<accession>A0A2A4Z2J7</accession>
<organism evidence="1">
    <name type="scientific">OCS116 cluster bacterium</name>
    <dbReference type="NCBI Taxonomy" id="2030921"/>
    <lineage>
        <taxon>Bacteria</taxon>
        <taxon>Pseudomonadati</taxon>
        <taxon>Pseudomonadota</taxon>
        <taxon>Alphaproteobacteria</taxon>
        <taxon>OCS116 cluster</taxon>
    </lineage>
</organism>
<dbReference type="PANTHER" id="PTHR42792:SF1">
    <property type="entry name" value="FLAGELLAR HOOK-ASSOCIATED PROTEIN 3"/>
    <property type="match status" value="1"/>
</dbReference>
<dbReference type="AlphaFoldDB" id="A0A2A4Z2J7"/>
<reference key="1">
    <citation type="submission" date="2017-08" db="EMBL/GenBank/DDBJ databases">
        <title>A dynamic microbial community with high functional redundancy inhabits the cold, oxic subseafloor aquifer.</title>
        <authorList>
            <person name="Tully B.J."/>
            <person name="Wheat C.G."/>
            <person name="Glazer B.T."/>
            <person name="Huber J.A."/>
        </authorList>
    </citation>
    <scope>NUCLEOTIDE SEQUENCE [LARGE SCALE GENOMIC DNA]</scope>
</reference>
<dbReference type="EMBL" id="NVUS01000010">
    <property type="protein sequence ID" value="PCJ00778.1"/>
    <property type="molecule type" value="Genomic_DNA"/>
</dbReference>
<protein>
    <recommendedName>
        <fullName evidence="2">Flagellin</fullName>
    </recommendedName>
</protein>
<dbReference type="GO" id="GO:0009288">
    <property type="term" value="C:bacterial-type flagellum"/>
    <property type="evidence" value="ECO:0007669"/>
    <property type="project" value="InterPro"/>
</dbReference>
<dbReference type="SUPFAM" id="SSF64518">
    <property type="entry name" value="Phase 1 flagellin"/>
    <property type="match status" value="1"/>
</dbReference>
<evidence type="ECO:0000313" key="1">
    <source>
        <dbReference type="EMBL" id="PCJ00778.1"/>
    </source>
</evidence>
<dbReference type="Gene3D" id="1.20.1330.10">
    <property type="entry name" value="f41 fragment of flagellin, N-terminal domain"/>
    <property type="match status" value="1"/>
</dbReference>
<proteinExistence type="predicted"/>
<dbReference type="PANTHER" id="PTHR42792">
    <property type="entry name" value="FLAGELLIN"/>
    <property type="match status" value="1"/>
</dbReference>
<evidence type="ECO:0008006" key="2">
    <source>
        <dbReference type="Google" id="ProtNLM"/>
    </source>
</evidence>
<dbReference type="InterPro" id="IPR001492">
    <property type="entry name" value="Flagellin"/>
</dbReference>
<sequence length="493" mass="52705">MAIKGISSTGSTAYINRLNSQLSDLHVQLSTQKKAQTYGRLGNDRNIALKMRADIKSYSSYNDAIARANIHLSTVQNVLSSLGDIESNARADFNGTAMSLNDGSFRNVKIGAEQRLNDAISLLNEKIADKYLFSGTKLDEKPISSITDIMNGEGARAGLKQVISERKLADLGALDNGRLTIGTVGAQVNMAEDGVHAFGIKLGNVTQAISGLTVTGPVGAPAATAIDFTGATVIEDDLITIRLIMPDGAKVDINLMSKADGSNDKDGFVIGANDAATAANFQASLDAAIAYIANGEMLAGSTLMASDGFFAEPPQRVDGPPFDTAVAMMNGTDADTMSWYNGDKATGGARSSYKVFASKNSVLEVGTRADEEPLREFVKNLSMMVASTFDPTSDESNEHYAGLKTRITKGLSDDNLKVGILDLSTELGYKEKHLENLSVRNTSRVFLSQNILADVEMSDTYEVSAMILTLNTQLEMSYKTTSLLSQTHLINFI</sequence>
<dbReference type="GO" id="GO:0005198">
    <property type="term" value="F:structural molecule activity"/>
    <property type="evidence" value="ECO:0007669"/>
    <property type="project" value="InterPro"/>
</dbReference>
<comment type="caution">
    <text evidence="1">The sequence shown here is derived from an EMBL/GenBank/DDBJ whole genome shotgun (WGS) entry which is preliminary data.</text>
</comment>
<name>A0A2A4Z2J7_9PROT</name>
<gene>
    <name evidence="1" type="ORF">COB13_09215</name>
</gene>
<reference evidence="1" key="2">
    <citation type="journal article" date="2018" name="ISME J.">
        <title>A dynamic microbial community with high functional redundancy inhabits the cold, oxic subseafloor aquifer.</title>
        <authorList>
            <person name="Tully B.J."/>
            <person name="Wheat C.G."/>
            <person name="Glazer B.T."/>
            <person name="Huber J.A."/>
        </authorList>
    </citation>
    <scope>NUCLEOTIDE SEQUENCE</scope>
    <source>
        <strain evidence="1">NORP83</strain>
    </source>
</reference>